<dbReference type="EMBL" id="VTRV01000065">
    <property type="protein sequence ID" value="TZF89871.1"/>
    <property type="molecule type" value="Genomic_DNA"/>
</dbReference>
<evidence type="ECO:0000313" key="4">
    <source>
        <dbReference type="EMBL" id="TZF89871.1"/>
    </source>
</evidence>
<organism evidence="4 5">
    <name type="scientific">Cognatilysobacter lacus</name>
    <dbReference type="NCBI Taxonomy" id="1643323"/>
    <lineage>
        <taxon>Bacteria</taxon>
        <taxon>Pseudomonadati</taxon>
        <taxon>Pseudomonadota</taxon>
        <taxon>Gammaproteobacteria</taxon>
        <taxon>Lysobacterales</taxon>
        <taxon>Lysobacteraceae</taxon>
        <taxon>Cognatilysobacter</taxon>
    </lineage>
</organism>
<gene>
    <name evidence="4" type="ORF">FW784_07505</name>
</gene>
<protein>
    <submittedName>
        <fullName evidence="4">Tetratricopeptide repeat protein</fullName>
    </submittedName>
</protein>
<dbReference type="Pfam" id="PF13424">
    <property type="entry name" value="TPR_12"/>
    <property type="match status" value="2"/>
</dbReference>
<dbReference type="SMART" id="SM00028">
    <property type="entry name" value="TPR"/>
    <property type="match status" value="3"/>
</dbReference>
<evidence type="ECO:0000256" key="2">
    <source>
        <dbReference type="ARBA" id="ARBA00022803"/>
    </source>
</evidence>
<evidence type="ECO:0000313" key="5">
    <source>
        <dbReference type="Proteomes" id="UP000323164"/>
    </source>
</evidence>
<evidence type="ECO:0000256" key="3">
    <source>
        <dbReference type="PROSITE-ProRule" id="PRU00339"/>
    </source>
</evidence>
<sequence>MRPLVPLAERRQAALPSPTAEFFSQLGRCERALGDMAQARTLFDRALALRQSVDAPGSAVAEIESRLDLATLQVDQGDFDAALRTYREARARLDAEVGPRHPLQVDIGRQIATVERRLGHPGRAERELVDTLSVAQDVHGPQHPITLAVRRELAEVLIDQSRYRDAALPLRTRHAELSARLPPNSPYLRDSHLSLAQVEWQLGRLPAALSSLQSALAIDRHRGDADAIAESLVAQAQVLHEAGRDADARTLLEEARTSRIDRRGASDPSVAEVDRLLGEIDGALGESRAIPELTRALHFMRLGYGMNDPRTRMAQLALARLQAAQGDPVALRLLDVIAASARHSPRPQPLAWRAAGYADSIRCAGRPRSSAARHLARLIDVVGQAQPDGSSTLRELEQLQRQCQRPSVQIATRDPAM</sequence>
<dbReference type="InterPro" id="IPR019734">
    <property type="entry name" value="TPR_rpt"/>
</dbReference>
<dbReference type="InterPro" id="IPR011990">
    <property type="entry name" value="TPR-like_helical_dom_sf"/>
</dbReference>
<keyword evidence="5" id="KW-1185">Reference proteome</keyword>
<dbReference type="PROSITE" id="PS50005">
    <property type="entry name" value="TPR"/>
    <property type="match status" value="1"/>
</dbReference>
<comment type="caution">
    <text evidence="4">The sequence shown here is derived from an EMBL/GenBank/DDBJ whole genome shotgun (WGS) entry which is preliminary data.</text>
</comment>
<keyword evidence="1" id="KW-0677">Repeat</keyword>
<dbReference type="InterPro" id="IPR011717">
    <property type="entry name" value="TPR-4"/>
</dbReference>
<dbReference type="PANTHER" id="PTHR45641:SF19">
    <property type="entry name" value="NEPHROCYSTIN-3"/>
    <property type="match status" value="1"/>
</dbReference>
<dbReference type="GO" id="GO:0042802">
    <property type="term" value="F:identical protein binding"/>
    <property type="evidence" value="ECO:0007669"/>
    <property type="project" value="InterPro"/>
</dbReference>
<dbReference type="Proteomes" id="UP000323164">
    <property type="component" value="Unassembled WGS sequence"/>
</dbReference>
<proteinExistence type="predicted"/>
<accession>A0A5D8Z536</accession>
<reference evidence="4 5" key="1">
    <citation type="submission" date="2019-08" db="EMBL/GenBank/DDBJ databases">
        <title>Draft genome sequence of Lysobacter sp. UKS-15.</title>
        <authorList>
            <person name="Im W.-T."/>
        </authorList>
    </citation>
    <scope>NUCLEOTIDE SEQUENCE [LARGE SCALE GENOMIC DNA]</scope>
    <source>
        <strain evidence="4 5">UKS-15</strain>
    </source>
</reference>
<dbReference type="SUPFAM" id="SSF48452">
    <property type="entry name" value="TPR-like"/>
    <property type="match status" value="2"/>
</dbReference>
<keyword evidence="2 3" id="KW-0802">TPR repeat</keyword>
<name>A0A5D8Z536_9GAMM</name>
<dbReference type="AlphaFoldDB" id="A0A5D8Z536"/>
<feature type="repeat" description="TPR" evidence="3">
    <location>
        <begin position="20"/>
        <end position="53"/>
    </location>
</feature>
<dbReference type="Gene3D" id="1.25.40.10">
    <property type="entry name" value="Tetratricopeptide repeat domain"/>
    <property type="match status" value="2"/>
</dbReference>
<dbReference type="OrthoDB" id="9146156at2"/>
<dbReference type="Pfam" id="PF07721">
    <property type="entry name" value="TPR_4"/>
    <property type="match status" value="1"/>
</dbReference>
<evidence type="ECO:0000256" key="1">
    <source>
        <dbReference type="ARBA" id="ARBA00022737"/>
    </source>
</evidence>
<dbReference type="PANTHER" id="PTHR45641">
    <property type="entry name" value="TETRATRICOPEPTIDE REPEAT PROTEIN (AFU_ORTHOLOGUE AFUA_6G03870)"/>
    <property type="match status" value="1"/>
</dbReference>